<reference evidence="3" key="1">
    <citation type="submission" date="2016-10" db="EMBL/GenBank/DDBJ databases">
        <authorList>
            <person name="Varghese N."/>
        </authorList>
    </citation>
    <scope>NUCLEOTIDE SEQUENCE [LARGE SCALE GENOMIC DNA]</scope>
    <source>
        <strain evidence="3">DSM 17980</strain>
    </source>
</reference>
<protein>
    <recommendedName>
        <fullName evidence="4">ABC-2 family transporter protein</fullName>
    </recommendedName>
</protein>
<keyword evidence="3" id="KW-1185">Reference proteome</keyword>
<sequence>MKGFSFPKAVVYKEWCQIRGWLVLLAVVFWAAPVKTVVRYWTGVQAHPEQQPLLAASVVQMLQGLHPHFASVSWTAAAALVLGVVPMSLERARGGLLLTFSGPVRRQDVVRVQAVFCLAGVWVALLLLTVYLFVVNAAFGHVVTTGDIAGWFLFQGLLKSAVFMVGFAVTTSVGNLIAAILCALGLAGFPIYVSLMIQELAHTSIQPVPFDEVVWRVANDVMALSPLAGPGVSDAPLWCLGGWYAVWALGWYIAAETLFRRLPLEREGALFAYPALWHVLFAGVGLIVGTVCGELAVGGMDFDPRRTPVLTAVWLPMAALTWVGLHQVRRWWIRRLRSA</sequence>
<proteinExistence type="predicted"/>
<accession>A0A1I7L3I8</accession>
<keyword evidence="1" id="KW-0812">Transmembrane</keyword>
<evidence type="ECO:0000313" key="2">
    <source>
        <dbReference type="EMBL" id="SFV04271.1"/>
    </source>
</evidence>
<dbReference type="Proteomes" id="UP000183508">
    <property type="component" value="Unassembled WGS sequence"/>
</dbReference>
<dbReference type="STRING" id="392015.SAMN05421543_12422"/>
<feature type="transmembrane region" description="Helical" evidence="1">
    <location>
        <begin position="69"/>
        <end position="89"/>
    </location>
</feature>
<dbReference type="EMBL" id="FPBV01000024">
    <property type="protein sequence ID" value="SFV04271.1"/>
    <property type="molecule type" value="Genomic_DNA"/>
</dbReference>
<dbReference type="AlphaFoldDB" id="A0A1I7L3I8"/>
<keyword evidence="1" id="KW-1133">Transmembrane helix</keyword>
<feature type="transmembrane region" description="Helical" evidence="1">
    <location>
        <begin position="309"/>
        <end position="328"/>
    </location>
</feature>
<evidence type="ECO:0000313" key="3">
    <source>
        <dbReference type="Proteomes" id="UP000183508"/>
    </source>
</evidence>
<organism evidence="2 3">
    <name type="scientific">Alicyclobacillus macrosporangiidus</name>
    <dbReference type="NCBI Taxonomy" id="392015"/>
    <lineage>
        <taxon>Bacteria</taxon>
        <taxon>Bacillati</taxon>
        <taxon>Bacillota</taxon>
        <taxon>Bacilli</taxon>
        <taxon>Bacillales</taxon>
        <taxon>Alicyclobacillaceae</taxon>
        <taxon>Alicyclobacillus</taxon>
    </lineage>
</organism>
<feature type="transmembrane region" description="Helical" evidence="1">
    <location>
        <begin position="176"/>
        <end position="197"/>
    </location>
</feature>
<keyword evidence="1" id="KW-0472">Membrane</keyword>
<evidence type="ECO:0008006" key="4">
    <source>
        <dbReference type="Google" id="ProtNLM"/>
    </source>
</evidence>
<evidence type="ECO:0000256" key="1">
    <source>
        <dbReference type="SAM" id="Phobius"/>
    </source>
</evidence>
<dbReference type="OrthoDB" id="2373696at2"/>
<dbReference type="RefSeq" id="WP_074955695.1">
    <property type="nucleotide sequence ID" value="NZ_FPBV01000024.1"/>
</dbReference>
<feature type="transmembrane region" description="Helical" evidence="1">
    <location>
        <begin position="110"/>
        <end position="133"/>
    </location>
</feature>
<name>A0A1I7L3I8_9BACL</name>
<feature type="transmembrane region" description="Helical" evidence="1">
    <location>
        <begin position="21"/>
        <end position="41"/>
    </location>
</feature>
<feature type="transmembrane region" description="Helical" evidence="1">
    <location>
        <begin position="275"/>
        <end position="297"/>
    </location>
</feature>
<feature type="transmembrane region" description="Helical" evidence="1">
    <location>
        <begin position="235"/>
        <end position="254"/>
    </location>
</feature>
<feature type="transmembrane region" description="Helical" evidence="1">
    <location>
        <begin position="148"/>
        <end position="169"/>
    </location>
</feature>
<gene>
    <name evidence="2" type="ORF">SAMN05421543_12422</name>
</gene>